<dbReference type="EMBL" id="CP014796">
    <property type="protein sequence ID" value="APX24112.1"/>
    <property type="molecule type" value="Genomic_DNA"/>
</dbReference>
<organism evidence="1 2">
    <name type="scientific">Salipiger profundus</name>
    <dbReference type="NCBI Taxonomy" id="1229727"/>
    <lineage>
        <taxon>Bacteria</taxon>
        <taxon>Pseudomonadati</taxon>
        <taxon>Pseudomonadota</taxon>
        <taxon>Alphaproteobacteria</taxon>
        <taxon>Rhodobacterales</taxon>
        <taxon>Roseobacteraceae</taxon>
        <taxon>Salipiger</taxon>
    </lineage>
</organism>
<evidence type="ECO:0000313" key="2">
    <source>
        <dbReference type="Proteomes" id="UP000186559"/>
    </source>
</evidence>
<keyword evidence="2" id="KW-1185">Reference proteome</keyword>
<dbReference type="KEGG" id="tpro:Ga0080559_TMP3316"/>
<proteinExistence type="predicted"/>
<reference evidence="1 2" key="1">
    <citation type="submission" date="2016-03" db="EMBL/GenBank/DDBJ databases">
        <title>Deep-sea bacteria in the southern Pacific.</title>
        <authorList>
            <person name="Tang K."/>
        </authorList>
    </citation>
    <scope>NUCLEOTIDE SEQUENCE [LARGE SCALE GENOMIC DNA]</scope>
    <source>
        <strain evidence="1 2">JLT2016</strain>
    </source>
</reference>
<evidence type="ECO:0000313" key="1">
    <source>
        <dbReference type="EMBL" id="APX24112.1"/>
    </source>
</evidence>
<dbReference type="Proteomes" id="UP000186559">
    <property type="component" value="Chromosome"/>
</dbReference>
<name>A0A1U7D7M5_9RHOB</name>
<dbReference type="AlphaFoldDB" id="A0A1U7D7M5"/>
<sequence length="56" mass="6218">MVDLRHVFSLLLALSPPFFFNLPSGFRGGRVCPDLARPGLETRRFAPISPHCSAHL</sequence>
<protein>
    <submittedName>
        <fullName evidence="1">Uncharacterized protein</fullName>
    </submittedName>
</protein>
<gene>
    <name evidence="1" type="ORF">Ga0080559_TMP3316</name>
</gene>
<dbReference type="STRING" id="1229727.Ga0080559_TMP3316"/>
<accession>A0A1U7D7M5</accession>